<keyword evidence="3" id="KW-1185">Reference proteome</keyword>
<dbReference type="PANTHER" id="PTHR43383">
    <property type="entry name" value="NODULIN 6"/>
    <property type="match status" value="1"/>
</dbReference>
<sequence>MSTIAFEQLAHAAFTYPAIDNHTHPLLSALHKNDFAFEGLVSEAQGSALTEDAIHTLSCYRATRQLSELYGCADNWEAVKEKRGLLQYPELCKMNMERTGIQCLLLDDGLDDEGICEDINWHDQFSSSPSKRIIRIEIIAQNILKEQFVQKYLPVTINTASSLLSTFSTAFDEELTKAAQDPLIAGYKSIVCYRTGLDVYPSSASLEDIEESLMRAMSLYLQTGRLWLAEKHFNDYLVRITMEIAGKYKKPVQFHTGLGDSDITLTRSSPAHLQPLLSAFPNTPVILLHSSYPFTREAGYLAAVYRNVYLDFGEIFPLVSKEGQRNVLRQVLELCPTNKILWSTDGHWWPETYYLGTIQAREVLYEILAESVGRSELTEQQAVGIVHRVLFENSNRIYSLGLEPDLELGEEAAKKWAKVLSNVFEK</sequence>
<evidence type="ECO:0000259" key="1">
    <source>
        <dbReference type="Pfam" id="PF04909"/>
    </source>
</evidence>
<dbReference type="SUPFAM" id="SSF51556">
    <property type="entry name" value="Metallo-dependent hydrolases"/>
    <property type="match status" value="1"/>
</dbReference>
<dbReference type="GO" id="GO:0016787">
    <property type="term" value="F:hydrolase activity"/>
    <property type="evidence" value="ECO:0007669"/>
    <property type="project" value="InterPro"/>
</dbReference>
<accession>A0A4V3XDJ7</accession>
<feature type="domain" description="Amidohydrolase-related" evidence="1">
    <location>
        <begin position="207"/>
        <end position="398"/>
    </location>
</feature>
<protein>
    <recommendedName>
        <fullName evidence="1">Amidohydrolase-related domain-containing protein</fullName>
    </recommendedName>
</protein>
<evidence type="ECO:0000313" key="3">
    <source>
        <dbReference type="Proteomes" id="UP000308199"/>
    </source>
</evidence>
<dbReference type="EMBL" id="SGPK01000047">
    <property type="protein sequence ID" value="THH09993.1"/>
    <property type="molecule type" value="Genomic_DNA"/>
</dbReference>
<proteinExistence type="predicted"/>
<dbReference type="PANTHER" id="PTHR43383:SF2">
    <property type="entry name" value="AMIDOHYDROLASE 2 FAMILY PROTEIN"/>
    <property type="match status" value="1"/>
</dbReference>
<dbReference type="InterPro" id="IPR006680">
    <property type="entry name" value="Amidohydro-rel"/>
</dbReference>
<dbReference type="Gene3D" id="3.20.20.140">
    <property type="entry name" value="Metal-dependent hydrolases"/>
    <property type="match status" value="1"/>
</dbReference>
<evidence type="ECO:0000313" key="2">
    <source>
        <dbReference type="EMBL" id="THH09993.1"/>
    </source>
</evidence>
<gene>
    <name evidence="2" type="ORF">EW145_g1634</name>
</gene>
<name>A0A4V3XDJ7_9AGAM</name>
<dbReference type="Pfam" id="PF04909">
    <property type="entry name" value="Amidohydro_2"/>
    <property type="match status" value="1"/>
</dbReference>
<organism evidence="2 3">
    <name type="scientific">Phellinidium pouzarii</name>
    <dbReference type="NCBI Taxonomy" id="167371"/>
    <lineage>
        <taxon>Eukaryota</taxon>
        <taxon>Fungi</taxon>
        <taxon>Dikarya</taxon>
        <taxon>Basidiomycota</taxon>
        <taxon>Agaricomycotina</taxon>
        <taxon>Agaricomycetes</taxon>
        <taxon>Hymenochaetales</taxon>
        <taxon>Hymenochaetaceae</taxon>
        <taxon>Phellinidium</taxon>
    </lineage>
</organism>
<dbReference type="AlphaFoldDB" id="A0A4V3XDJ7"/>
<dbReference type="OrthoDB" id="3364440at2759"/>
<comment type="caution">
    <text evidence="2">The sequence shown here is derived from an EMBL/GenBank/DDBJ whole genome shotgun (WGS) entry which is preliminary data.</text>
</comment>
<dbReference type="InterPro" id="IPR032466">
    <property type="entry name" value="Metal_Hydrolase"/>
</dbReference>
<dbReference type="Proteomes" id="UP000308199">
    <property type="component" value="Unassembled WGS sequence"/>
</dbReference>
<reference evidence="2 3" key="1">
    <citation type="submission" date="2019-02" db="EMBL/GenBank/DDBJ databases">
        <title>Genome sequencing of the rare red list fungi Phellinidium pouzarii.</title>
        <authorList>
            <person name="Buettner E."/>
            <person name="Kellner H."/>
        </authorList>
    </citation>
    <scope>NUCLEOTIDE SEQUENCE [LARGE SCALE GENOMIC DNA]</scope>
    <source>
        <strain evidence="2 3">DSM 108285</strain>
    </source>
</reference>